<proteinExistence type="predicted"/>
<accession>A0ABS0T4K9</accession>
<dbReference type="EMBL" id="JADWOX010000028">
    <property type="protein sequence ID" value="MBI1686816.1"/>
    <property type="molecule type" value="Genomic_DNA"/>
</dbReference>
<name>A0ABS0T4K9_9CAUL</name>
<keyword evidence="3" id="KW-1185">Reference proteome</keyword>
<evidence type="ECO:0000313" key="2">
    <source>
        <dbReference type="EMBL" id="MBI1686816.1"/>
    </source>
</evidence>
<dbReference type="Gene3D" id="3.40.710.10">
    <property type="entry name" value="DD-peptidase/beta-lactamase superfamily"/>
    <property type="match status" value="1"/>
</dbReference>
<evidence type="ECO:0000259" key="1">
    <source>
        <dbReference type="Pfam" id="PF00144"/>
    </source>
</evidence>
<dbReference type="InterPro" id="IPR050789">
    <property type="entry name" value="Diverse_Enzym_Activities"/>
</dbReference>
<gene>
    <name evidence="2" type="ORF">I4Q42_24375</name>
</gene>
<reference evidence="2 3" key="1">
    <citation type="submission" date="2020-11" db="EMBL/GenBank/DDBJ databases">
        <title>genome sequence of strain KACC 18849.</title>
        <authorList>
            <person name="Gao J."/>
            <person name="Zhang X."/>
        </authorList>
    </citation>
    <scope>NUCLEOTIDE SEQUENCE [LARGE SCALE GENOMIC DNA]</scope>
    <source>
        <strain evidence="2 3">KACC 18849</strain>
    </source>
</reference>
<dbReference type="RefSeq" id="WP_198578704.1">
    <property type="nucleotide sequence ID" value="NZ_JADWOX010000028.1"/>
</dbReference>
<dbReference type="Proteomes" id="UP000639859">
    <property type="component" value="Unassembled WGS sequence"/>
</dbReference>
<dbReference type="InterPro" id="IPR012338">
    <property type="entry name" value="Beta-lactam/transpept-like"/>
</dbReference>
<feature type="domain" description="Beta-lactamase-related" evidence="1">
    <location>
        <begin position="31"/>
        <end position="395"/>
    </location>
</feature>
<dbReference type="InterPro" id="IPR001466">
    <property type="entry name" value="Beta-lactam-related"/>
</dbReference>
<evidence type="ECO:0000313" key="3">
    <source>
        <dbReference type="Proteomes" id="UP000639859"/>
    </source>
</evidence>
<dbReference type="PANTHER" id="PTHR43283:SF3">
    <property type="entry name" value="BETA-LACTAMASE FAMILY PROTEIN (AFU_ORTHOLOGUE AFUA_5G07500)"/>
    <property type="match status" value="1"/>
</dbReference>
<sequence length="408" mass="44835">MSTPESVGLSSGRLKRIDAFLQDKYVGPGLLPGVQLQVWRRGQLAHETVLGLADRERNAPLKADSLYRIYSMTKPITSIAFMMLVEEGRVALEDPVHRFIPAFKDLGVFAAGSLGMFQTKPTTEPMRMIDLLRHTAGFTYGFQQRGNIDAAYRKLHLDDLPGPRDLDGFIAELAKLPLEFSPGEAWNYSVCTDVLGYLVQVISGQPFDVFLKERILTPLKMADTGFFVPEADHGRLAACYSLDPKGRVVLQDDPAASPFLKDPLFKSGGGGLVSTASDYMRFCRMILNGGQLDGARIVSPKTLKAMMLNHLPGGKELTELSRSLFSESVFEGLGFGLGFAVSIDLARTRTIGSEGEAYWGGMASTAFWVDPLEDLAVVFMTQLMPSSVYPIRRELRTLVYAAFEEAAA</sequence>
<dbReference type="SUPFAM" id="SSF56601">
    <property type="entry name" value="beta-lactamase/transpeptidase-like"/>
    <property type="match status" value="1"/>
</dbReference>
<protein>
    <submittedName>
        <fullName evidence="2">Beta-lactamase family protein</fullName>
    </submittedName>
</protein>
<dbReference type="PANTHER" id="PTHR43283">
    <property type="entry name" value="BETA-LACTAMASE-RELATED"/>
    <property type="match status" value="1"/>
</dbReference>
<comment type="caution">
    <text evidence="2">The sequence shown here is derived from an EMBL/GenBank/DDBJ whole genome shotgun (WGS) entry which is preliminary data.</text>
</comment>
<dbReference type="Pfam" id="PF00144">
    <property type="entry name" value="Beta-lactamase"/>
    <property type="match status" value="1"/>
</dbReference>
<organism evidence="2 3">
    <name type="scientific">Caulobacter hibisci</name>
    <dbReference type="NCBI Taxonomy" id="2035993"/>
    <lineage>
        <taxon>Bacteria</taxon>
        <taxon>Pseudomonadati</taxon>
        <taxon>Pseudomonadota</taxon>
        <taxon>Alphaproteobacteria</taxon>
        <taxon>Caulobacterales</taxon>
        <taxon>Caulobacteraceae</taxon>
        <taxon>Caulobacter</taxon>
    </lineage>
</organism>